<feature type="transmembrane region" description="Helical" evidence="1">
    <location>
        <begin position="15"/>
        <end position="34"/>
    </location>
</feature>
<dbReference type="EMBL" id="KK583192">
    <property type="protein sequence ID" value="KDO33605.1"/>
    <property type="molecule type" value="Genomic_DNA"/>
</dbReference>
<dbReference type="AlphaFoldDB" id="A0A067CWH9"/>
<dbReference type="RefSeq" id="XP_012195654.1">
    <property type="nucleotide sequence ID" value="XM_012340264.1"/>
</dbReference>
<proteinExistence type="predicted"/>
<evidence type="ECO:0008006" key="4">
    <source>
        <dbReference type="Google" id="ProtNLM"/>
    </source>
</evidence>
<dbReference type="OMA" id="HYIDQAR"/>
<accession>A0A067CWH9</accession>
<keyword evidence="3" id="KW-1185">Reference proteome</keyword>
<evidence type="ECO:0000256" key="1">
    <source>
        <dbReference type="SAM" id="Phobius"/>
    </source>
</evidence>
<reference evidence="2 3" key="1">
    <citation type="journal article" date="2013" name="PLoS Genet.">
        <title>Distinctive expansion of potential virulence genes in the genome of the oomycete fish pathogen Saprolegnia parasitica.</title>
        <authorList>
            <person name="Jiang R.H."/>
            <person name="de Bruijn I."/>
            <person name="Haas B.J."/>
            <person name="Belmonte R."/>
            <person name="Lobach L."/>
            <person name="Christie J."/>
            <person name="van den Ackerveken G."/>
            <person name="Bottin A."/>
            <person name="Bulone V."/>
            <person name="Diaz-Moreno S.M."/>
            <person name="Dumas B."/>
            <person name="Fan L."/>
            <person name="Gaulin E."/>
            <person name="Govers F."/>
            <person name="Grenville-Briggs L.J."/>
            <person name="Horner N.R."/>
            <person name="Levin J.Z."/>
            <person name="Mammella M."/>
            <person name="Meijer H.J."/>
            <person name="Morris P."/>
            <person name="Nusbaum C."/>
            <person name="Oome S."/>
            <person name="Phillips A.J."/>
            <person name="van Rooyen D."/>
            <person name="Rzeszutek E."/>
            <person name="Saraiva M."/>
            <person name="Secombes C.J."/>
            <person name="Seidl M.F."/>
            <person name="Snel B."/>
            <person name="Stassen J.H."/>
            <person name="Sykes S."/>
            <person name="Tripathy S."/>
            <person name="van den Berg H."/>
            <person name="Vega-Arreguin J.C."/>
            <person name="Wawra S."/>
            <person name="Young S.K."/>
            <person name="Zeng Q."/>
            <person name="Dieguez-Uribeondo J."/>
            <person name="Russ C."/>
            <person name="Tyler B.M."/>
            <person name="van West P."/>
        </authorList>
    </citation>
    <scope>NUCLEOTIDE SEQUENCE [LARGE SCALE GENOMIC DNA]</scope>
    <source>
        <strain evidence="2 3">CBS 223.65</strain>
    </source>
</reference>
<organism evidence="2 3">
    <name type="scientific">Saprolegnia parasitica (strain CBS 223.65)</name>
    <dbReference type="NCBI Taxonomy" id="695850"/>
    <lineage>
        <taxon>Eukaryota</taxon>
        <taxon>Sar</taxon>
        <taxon>Stramenopiles</taxon>
        <taxon>Oomycota</taxon>
        <taxon>Saprolegniomycetes</taxon>
        <taxon>Saprolegniales</taxon>
        <taxon>Saprolegniaceae</taxon>
        <taxon>Saprolegnia</taxon>
    </lineage>
</organism>
<protein>
    <recommendedName>
        <fullName evidence="4">Glycosyl transferase family 1 domain-containing protein</fullName>
    </recommendedName>
</protein>
<dbReference type="Gene3D" id="3.40.50.2000">
    <property type="entry name" value="Glycogen Phosphorylase B"/>
    <property type="match status" value="1"/>
</dbReference>
<name>A0A067CWH9_SAPPC</name>
<sequence length="528" mass="58683">MGSGRKHQSASRMPIVYSGCVLLVFVLNMYYFGYAGSASPRLKHHVGEAPSVELAATTTTSQCWFDGPTGQRVPTEDLEHLSLLHSACMEESDDIITWYYGSPVKGPYPTRLKRDDPRVLDELRRCPDIDIFLPNGLRGAGYCEDGGAYTKYGHSRLLPQWVLDEEFFDAQRNRKVTYHDLCPRTPIIFFNHYWPSQPWPKHKPMYLMPNIEMGQLKAPDYWSADVIICKSRDCHHRVTKWLEQEGNPRGTAVFYTRHTTADIAGHIARKLGPGAVKPKDYGKNIRFTHTAGGSVSKGTDQVIECWLSRPDLPPLDLFMSPGLYNLGFGDKFGAQIAAASNMNFHHTGLDEVSFGKLMAEAGFFLCASTWEGYGHYINQARAAGGVIITTNGPPMNELIVPPVSGVYVETTARFHPHQILGGEFDGEHGLRDVTGLKADHTKEALCDAVDYVLSLSEADRKALAHGAEQAYHDDTKFFASAMRDLRAFARAHLHSSQTAAEVAASNTWREVAADQFPCVGSNNNNNKN</sequence>
<evidence type="ECO:0000313" key="2">
    <source>
        <dbReference type="EMBL" id="KDO33605.1"/>
    </source>
</evidence>
<dbReference type="GeneID" id="24140655"/>
<dbReference type="KEGG" id="spar:SPRG_19234"/>
<evidence type="ECO:0000313" key="3">
    <source>
        <dbReference type="Proteomes" id="UP000030745"/>
    </source>
</evidence>
<gene>
    <name evidence="2" type="ORF">SPRG_19234</name>
</gene>
<dbReference type="OrthoDB" id="58061at2759"/>
<dbReference type="VEuPathDB" id="FungiDB:SPRG_19234"/>
<keyword evidence="1" id="KW-1133">Transmembrane helix</keyword>
<keyword evidence="1" id="KW-0812">Transmembrane</keyword>
<dbReference type="SUPFAM" id="SSF53756">
    <property type="entry name" value="UDP-Glycosyltransferase/glycogen phosphorylase"/>
    <property type="match status" value="1"/>
</dbReference>
<keyword evidence="1" id="KW-0472">Membrane</keyword>
<dbReference type="Proteomes" id="UP000030745">
    <property type="component" value="Unassembled WGS sequence"/>
</dbReference>